<gene>
    <name evidence="1" type="ORF">METZ01_LOCUS232019</name>
</gene>
<accession>A0A382GWA6</accession>
<evidence type="ECO:0000313" key="1">
    <source>
        <dbReference type="EMBL" id="SVB79165.1"/>
    </source>
</evidence>
<proteinExistence type="predicted"/>
<feature type="non-terminal residue" evidence="1">
    <location>
        <position position="1"/>
    </location>
</feature>
<name>A0A382GWA6_9ZZZZ</name>
<dbReference type="AlphaFoldDB" id="A0A382GWA6"/>
<sequence length="56" mass="6520">MELSRDTAKLTSHEMIEKLQDENKYLRETIVEEKIKSEGNIRALNKALTEVKEDNS</sequence>
<organism evidence="1">
    <name type="scientific">marine metagenome</name>
    <dbReference type="NCBI Taxonomy" id="408172"/>
    <lineage>
        <taxon>unclassified sequences</taxon>
        <taxon>metagenomes</taxon>
        <taxon>ecological metagenomes</taxon>
    </lineage>
</organism>
<feature type="non-terminal residue" evidence="1">
    <location>
        <position position="56"/>
    </location>
</feature>
<dbReference type="EMBL" id="UINC01057711">
    <property type="protein sequence ID" value="SVB79165.1"/>
    <property type="molecule type" value="Genomic_DNA"/>
</dbReference>
<protein>
    <submittedName>
        <fullName evidence="1">Uncharacterized protein</fullName>
    </submittedName>
</protein>
<reference evidence="1" key="1">
    <citation type="submission" date="2018-05" db="EMBL/GenBank/DDBJ databases">
        <authorList>
            <person name="Lanie J.A."/>
            <person name="Ng W.-L."/>
            <person name="Kazmierczak K.M."/>
            <person name="Andrzejewski T.M."/>
            <person name="Davidsen T.M."/>
            <person name="Wayne K.J."/>
            <person name="Tettelin H."/>
            <person name="Glass J.I."/>
            <person name="Rusch D."/>
            <person name="Podicherti R."/>
            <person name="Tsui H.-C.T."/>
            <person name="Winkler M.E."/>
        </authorList>
    </citation>
    <scope>NUCLEOTIDE SEQUENCE</scope>
</reference>